<feature type="compositionally biased region" description="Polar residues" evidence="1">
    <location>
        <begin position="399"/>
        <end position="408"/>
    </location>
</feature>
<dbReference type="EMBL" id="GL883094">
    <property type="protein sequence ID" value="EGG10613.1"/>
    <property type="molecule type" value="Genomic_DNA"/>
</dbReference>
<feature type="compositionally biased region" description="Basic and acidic residues" evidence="1">
    <location>
        <begin position="420"/>
        <end position="446"/>
    </location>
</feature>
<gene>
    <name evidence="2" type="ORF">MELLADRAFT_103294</name>
</gene>
<feature type="compositionally biased region" description="Polar residues" evidence="1">
    <location>
        <begin position="452"/>
        <end position="473"/>
    </location>
</feature>
<dbReference type="HOGENOM" id="CLU_394864_0_0_1"/>
<feature type="compositionally biased region" description="Acidic residues" evidence="1">
    <location>
        <begin position="386"/>
        <end position="398"/>
    </location>
</feature>
<reference evidence="3" key="1">
    <citation type="journal article" date="2011" name="Proc. Natl. Acad. Sci. U.S.A.">
        <title>Obligate biotrophy features unraveled by the genomic analysis of rust fungi.</title>
        <authorList>
            <person name="Duplessis S."/>
            <person name="Cuomo C.A."/>
            <person name="Lin Y.-C."/>
            <person name="Aerts A."/>
            <person name="Tisserant E."/>
            <person name="Veneault-Fourrey C."/>
            <person name="Joly D.L."/>
            <person name="Hacquard S."/>
            <person name="Amselem J."/>
            <person name="Cantarel B.L."/>
            <person name="Chiu R."/>
            <person name="Coutinho P.M."/>
            <person name="Feau N."/>
            <person name="Field M."/>
            <person name="Frey P."/>
            <person name="Gelhaye E."/>
            <person name="Goldberg J."/>
            <person name="Grabherr M.G."/>
            <person name="Kodira C.D."/>
            <person name="Kohler A."/>
            <person name="Kuees U."/>
            <person name="Lindquist E.A."/>
            <person name="Lucas S.M."/>
            <person name="Mago R."/>
            <person name="Mauceli E."/>
            <person name="Morin E."/>
            <person name="Murat C."/>
            <person name="Pangilinan J.L."/>
            <person name="Park R."/>
            <person name="Pearson M."/>
            <person name="Quesneville H."/>
            <person name="Rouhier N."/>
            <person name="Sakthikumar S."/>
            <person name="Salamov A.A."/>
            <person name="Schmutz J."/>
            <person name="Selles B."/>
            <person name="Shapiro H."/>
            <person name="Tanguay P."/>
            <person name="Tuskan G.A."/>
            <person name="Henrissat B."/>
            <person name="Van de Peer Y."/>
            <person name="Rouze P."/>
            <person name="Ellis J.G."/>
            <person name="Dodds P.N."/>
            <person name="Schein J.E."/>
            <person name="Zhong S."/>
            <person name="Hamelin R.C."/>
            <person name="Grigoriev I.V."/>
            <person name="Szabo L.J."/>
            <person name="Martin F."/>
        </authorList>
    </citation>
    <scope>NUCLEOTIDE SEQUENCE [LARGE SCALE GENOMIC DNA]</scope>
    <source>
        <strain evidence="3">98AG31 / pathotype 3-4-7</strain>
    </source>
</reference>
<proteinExistence type="predicted"/>
<feature type="compositionally biased region" description="Low complexity" evidence="1">
    <location>
        <begin position="17"/>
        <end position="34"/>
    </location>
</feature>
<feature type="region of interest" description="Disordered" evidence="1">
    <location>
        <begin position="343"/>
        <end position="473"/>
    </location>
</feature>
<dbReference type="Proteomes" id="UP000001072">
    <property type="component" value="Unassembled WGS sequence"/>
</dbReference>
<dbReference type="VEuPathDB" id="FungiDB:MELLADRAFT_103294"/>
<feature type="region of interest" description="Disordered" evidence="1">
    <location>
        <begin position="1"/>
        <end position="68"/>
    </location>
</feature>
<evidence type="ECO:0000256" key="1">
    <source>
        <dbReference type="SAM" id="MobiDB-lite"/>
    </source>
</evidence>
<feature type="compositionally biased region" description="Low complexity" evidence="1">
    <location>
        <begin position="367"/>
        <end position="376"/>
    </location>
</feature>
<feature type="region of interest" description="Disordered" evidence="1">
    <location>
        <begin position="296"/>
        <end position="320"/>
    </location>
</feature>
<evidence type="ECO:0000313" key="3">
    <source>
        <dbReference type="Proteomes" id="UP000001072"/>
    </source>
</evidence>
<sequence length="698" mass="78426">MSSDHADNPIDDSQDNSTVTEGSSTSSSADSFGTVHQDLSNPLSSDVPPGTSTSKIPVSNKMSENTNSRVFGDQIQKYSQIMNNVLSKYKVSENLTDDNYIEWSQSLMEVFRSLEFHHYVKIKDYRNSTLTNEEHEKTCFNLTTFILHRLDSVNNVRTRNHLTDPADACEIVYDPYMCWNFLKTYHNRVSEDKLEAVTKALYSCQITKTDSLTSFVDKFENLIREFYRLKGELSDIQSARMLLGAIPSLSIETKEYIHNTVIPLTREGVGTYLRKYEERHGWTCAAIREVNSVSIRGKTGGGNSNSASSHHSQAPQVKGVKKVFDSSVNTASASPAFLSLNVEFDDEPGGKQVTASPSEFEEDPDISASVSASLSSKEVKAQENQGQDEDEDLFENEVDNGNNNQLPNKDQQVDDDEDKELQKEFDDKDKQNQQEDDNNDTHREGHDDDETSSTNPPDPHSTSPSQHQGGSTNRVQELFRTADPSVPSVRRLMAPNNREKFEKVADIFGLDSCYRAEALRLGSITGDDNRYWTLLCLQQLQRQELPKKAANSLLEGQTEVPALGALLGHLTVVGRLYHFFDPNESRTMTELLKAVDTKTQARFAYLRMALAVFHNTSAEERKAQGGLTNWQMIDHNLSEFRDKSRDYRRAFNAIVLARDQGLFNGKNTWDEIKSNAQFEVPSVTNVVTAIPFLPTNAS</sequence>
<dbReference type="RefSeq" id="XP_007406082.1">
    <property type="nucleotide sequence ID" value="XM_007406020.1"/>
</dbReference>
<evidence type="ECO:0000313" key="2">
    <source>
        <dbReference type="EMBL" id="EGG10613.1"/>
    </source>
</evidence>
<name>F4R9Y3_MELLP</name>
<keyword evidence="3" id="KW-1185">Reference proteome</keyword>
<dbReference type="KEGG" id="mlr:MELLADRAFT_103294"/>
<feature type="compositionally biased region" description="Polar residues" evidence="1">
    <location>
        <begin position="37"/>
        <end position="68"/>
    </location>
</feature>
<dbReference type="InParanoid" id="F4R9Y3"/>
<protein>
    <submittedName>
        <fullName evidence="2">Uncharacterized protein</fullName>
    </submittedName>
</protein>
<organism evidence="3">
    <name type="scientific">Melampsora larici-populina (strain 98AG31 / pathotype 3-4-7)</name>
    <name type="common">Poplar leaf rust fungus</name>
    <dbReference type="NCBI Taxonomy" id="747676"/>
    <lineage>
        <taxon>Eukaryota</taxon>
        <taxon>Fungi</taxon>
        <taxon>Dikarya</taxon>
        <taxon>Basidiomycota</taxon>
        <taxon>Pucciniomycotina</taxon>
        <taxon>Pucciniomycetes</taxon>
        <taxon>Pucciniales</taxon>
        <taxon>Melampsoraceae</taxon>
        <taxon>Melampsora</taxon>
    </lineage>
</organism>
<accession>F4R9Y3</accession>
<dbReference type="AlphaFoldDB" id="F4R9Y3"/>
<dbReference type="GeneID" id="18921933"/>